<gene>
    <name evidence="1" type="ORF">P691DRAFT_644556</name>
</gene>
<feature type="non-terminal residue" evidence="1">
    <location>
        <position position="1"/>
    </location>
</feature>
<protein>
    <submittedName>
        <fullName evidence="1">Uncharacterized protein</fullName>
    </submittedName>
</protein>
<dbReference type="AlphaFoldDB" id="A0A9P5X9F9"/>
<dbReference type="OrthoDB" id="2928561at2759"/>
<proteinExistence type="predicted"/>
<dbReference type="EMBL" id="MU151223">
    <property type="protein sequence ID" value="KAF9446929.1"/>
    <property type="molecule type" value="Genomic_DNA"/>
</dbReference>
<accession>A0A9P5X9F9</accession>
<dbReference type="Proteomes" id="UP000807342">
    <property type="component" value="Unassembled WGS sequence"/>
</dbReference>
<keyword evidence="2" id="KW-1185">Reference proteome</keyword>
<feature type="non-terminal residue" evidence="1">
    <location>
        <position position="73"/>
    </location>
</feature>
<evidence type="ECO:0000313" key="1">
    <source>
        <dbReference type="EMBL" id="KAF9446929.1"/>
    </source>
</evidence>
<sequence length="73" mass="7921">GIDILLEASIPDAAHDSSVRDQRPRCSPGTRKQYIENIIRWAVPAIDEKPPPLLWMRGPAGVGKSAVAQTCAE</sequence>
<name>A0A9P5X9F9_9AGAR</name>
<comment type="caution">
    <text evidence="1">The sequence shown here is derived from an EMBL/GenBank/DDBJ whole genome shotgun (WGS) entry which is preliminary data.</text>
</comment>
<evidence type="ECO:0000313" key="2">
    <source>
        <dbReference type="Proteomes" id="UP000807342"/>
    </source>
</evidence>
<reference evidence="1" key="1">
    <citation type="submission" date="2020-11" db="EMBL/GenBank/DDBJ databases">
        <authorList>
            <consortium name="DOE Joint Genome Institute"/>
            <person name="Ahrendt S."/>
            <person name="Riley R."/>
            <person name="Andreopoulos W."/>
            <person name="Labutti K."/>
            <person name="Pangilinan J."/>
            <person name="Ruiz-Duenas F.J."/>
            <person name="Barrasa J.M."/>
            <person name="Sanchez-Garcia M."/>
            <person name="Camarero S."/>
            <person name="Miyauchi S."/>
            <person name="Serrano A."/>
            <person name="Linde D."/>
            <person name="Babiker R."/>
            <person name="Drula E."/>
            <person name="Ayuso-Fernandez I."/>
            <person name="Pacheco R."/>
            <person name="Padilla G."/>
            <person name="Ferreira P."/>
            <person name="Barriuso J."/>
            <person name="Kellner H."/>
            <person name="Castanera R."/>
            <person name="Alfaro M."/>
            <person name="Ramirez L."/>
            <person name="Pisabarro A.G."/>
            <person name="Kuo A."/>
            <person name="Tritt A."/>
            <person name="Lipzen A."/>
            <person name="He G."/>
            <person name="Yan M."/>
            <person name="Ng V."/>
            <person name="Cullen D."/>
            <person name="Martin F."/>
            <person name="Rosso M.-N."/>
            <person name="Henrissat B."/>
            <person name="Hibbett D."/>
            <person name="Martinez A.T."/>
            <person name="Grigoriev I.V."/>
        </authorList>
    </citation>
    <scope>NUCLEOTIDE SEQUENCE</scope>
    <source>
        <strain evidence="1">MF-IS2</strain>
    </source>
</reference>
<organism evidence="1 2">
    <name type="scientific">Macrolepiota fuliginosa MF-IS2</name>
    <dbReference type="NCBI Taxonomy" id="1400762"/>
    <lineage>
        <taxon>Eukaryota</taxon>
        <taxon>Fungi</taxon>
        <taxon>Dikarya</taxon>
        <taxon>Basidiomycota</taxon>
        <taxon>Agaricomycotina</taxon>
        <taxon>Agaricomycetes</taxon>
        <taxon>Agaricomycetidae</taxon>
        <taxon>Agaricales</taxon>
        <taxon>Agaricineae</taxon>
        <taxon>Agaricaceae</taxon>
        <taxon>Macrolepiota</taxon>
    </lineage>
</organism>